<dbReference type="InterPro" id="IPR038488">
    <property type="entry name" value="Integrase_DNA-bd_sf"/>
</dbReference>
<dbReference type="GO" id="GO:0015074">
    <property type="term" value="P:DNA integration"/>
    <property type="evidence" value="ECO:0007669"/>
    <property type="project" value="UniProtKB-KW"/>
</dbReference>
<dbReference type="Gene3D" id="3.30.160.390">
    <property type="entry name" value="Integrase, DNA-binding domain"/>
    <property type="match status" value="1"/>
</dbReference>
<gene>
    <name evidence="4" type="ORF">TK0001_0067</name>
</gene>
<dbReference type="EMBL" id="LT962688">
    <property type="protein sequence ID" value="SOR26668.1"/>
    <property type="molecule type" value="Genomic_DNA"/>
</dbReference>
<sequence>MWAGPPRARALRVDTTPLRRGGRAVECTALEMRHGCKPIGGSNPPLSATYLFQAVSLRPYTRCFRCAFSRGQLDAVPSEPTRYRLTCWDKCCVLGGHMARAVKKPTALTVSCAKEPGKYGDGDGLYLVVDPGGSRRWLMIFRQHNRQREMGLGSAAVVKLADASRLRDDARKLIAEGRDPIAKRKKPDSTTAKAVPFGGYELCSNPRSCIISCPEMRASIIYPFQQPITKLQS</sequence>
<evidence type="ECO:0000256" key="1">
    <source>
        <dbReference type="ARBA" id="ARBA00008857"/>
    </source>
</evidence>
<dbReference type="InterPro" id="IPR025166">
    <property type="entry name" value="Integrase_DNA_bind_dom"/>
</dbReference>
<evidence type="ECO:0000313" key="4">
    <source>
        <dbReference type="EMBL" id="SOR26668.1"/>
    </source>
</evidence>
<evidence type="ECO:0000259" key="3">
    <source>
        <dbReference type="Pfam" id="PF13356"/>
    </source>
</evidence>
<dbReference type="PANTHER" id="PTHR30629">
    <property type="entry name" value="PROPHAGE INTEGRASE"/>
    <property type="match status" value="1"/>
</dbReference>
<keyword evidence="2" id="KW-0229">DNA integration</keyword>
<dbReference type="AlphaFoldDB" id="A0A2N9AH21"/>
<evidence type="ECO:0000313" key="5">
    <source>
        <dbReference type="Proteomes" id="UP000233769"/>
    </source>
</evidence>
<organism evidence="4 5">
    <name type="scientific">Methylorubrum extorquens</name>
    <name type="common">Methylobacterium dichloromethanicum</name>
    <name type="synonym">Methylobacterium extorquens</name>
    <dbReference type="NCBI Taxonomy" id="408"/>
    <lineage>
        <taxon>Bacteria</taxon>
        <taxon>Pseudomonadati</taxon>
        <taxon>Pseudomonadota</taxon>
        <taxon>Alphaproteobacteria</taxon>
        <taxon>Hyphomicrobiales</taxon>
        <taxon>Methylobacteriaceae</taxon>
        <taxon>Methylorubrum</taxon>
    </lineage>
</organism>
<dbReference type="InterPro" id="IPR050808">
    <property type="entry name" value="Phage_Integrase"/>
</dbReference>
<name>A0A2N9AH21_METEX</name>
<proteinExistence type="inferred from homology"/>
<dbReference type="PANTHER" id="PTHR30629:SF2">
    <property type="entry name" value="PROPHAGE INTEGRASE INTS-RELATED"/>
    <property type="match status" value="1"/>
</dbReference>
<dbReference type="Proteomes" id="UP000233769">
    <property type="component" value="Chromosome tk0001"/>
</dbReference>
<protein>
    <recommendedName>
        <fullName evidence="3">Integrase DNA-binding domain-containing protein</fullName>
    </recommendedName>
</protein>
<accession>A0A2N9AH21</accession>
<evidence type="ECO:0000256" key="2">
    <source>
        <dbReference type="ARBA" id="ARBA00022908"/>
    </source>
</evidence>
<reference evidence="5" key="1">
    <citation type="submission" date="2017-10" db="EMBL/GenBank/DDBJ databases">
        <authorList>
            <person name="Regsiter A."/>
            <person name="William W."/>
        </authorList>
    </citation>
    <scope>NUCLEOTIDE SEQUENCE [LARGE SCALE GENOMIC DNA]</scope>
</reference>
<dbReference type="Pfam" id="PF13356">
    <property type="entry name" value="Arm-DNA-bind_3"/>
    <property type="match status" value="1"/>
</dbReference>
<comment type="similarity">
    <text evidence="1">Belongs to the 'phage' integrase family.</text>
</comment>
<feature type="domain" description="Integrase DNA-binding" evidence="3">
    <location>
        <begin position="101"/>
        <end position="186"/>
    </location>
</feature>